<feature type="region of interest" description="Disordered" evidence="2">
    <location>
        <begin position="55"/>
        <end position="83"/>
    </location>
</feature>
<accession>A0A699JTH6</accession>
<feature type="domain" description="Reverse transcriptase Ty1/copia-type" evidence="3">
    <location>
        <begin position="142"/>
        <end position="245"/>
    </location>
</feature>
<dbReference type="Pfam" id="PF07727">
    <property type="entry name" value="RVT_2"/>
    <property type="match status" value="1"/>
</dbReference>
<comment type="caution">
    <text evidence="4">The sequence shown here is derived from an EMBL/GenBank/DDBJ whole genome shotgun (WGS) entry which is preliminary data.</text>
</comment>
<feature type="non-terminal residue" evidence="4">
    <location>
        <position position="1"/>
    </location>
</feature>
<evidence type="ECO:0000256" key="1">
    <source>
        <dbReference type="SAM" id="Coils"/>
    </source>
</evidence>
<feature type="coiled-coil region" evidence="1">
    <location>
        <begin position="351"/>
        <end position="420"/>
    </location>
</feature>
<evidence type="ECO:0000313" key="4">
    <source>
        <dbReference type="EMBL" id="GFA52674.1"/>
    </source>
</evidence>
<dbReference type="InterPro" id="IPR013103">
    <property type="entry name" value="RVT_2"/>
</dbReference>
<gene>
    <name evidence="4" type="ORF">Tci_624646</name>
</gene>
<feature type="compositionally biased region" description="Polar residues" evidence="2">
    <location>
        <begin position="74"/>
        <end position="83"/>
    </location>
</feature>
<protein>
    <recommendedName>
        <fullName evidence="3">Reverse transcriptase Ty1/copia-type domain-containing protein</fullName>
    </recommendedName>
</protein>
<keyword evidence="1" id="KW-0175">Coiled coil</keyword>
<sequence>VRTDNGMKFKNKTMAKFFDEIMRSSTTNVESSNVEIPSNEEEVFHESFESFQEESSSSSLNENFQQSSEEVEVPSTNTQSVSNNIVPNVDEATLRDADWVSVMQDELDQFARLKVWRLVPRPEGKTVIKTKWIFKNKKDESIIRIEAIRLFLAYTAHKDFTIFQMDVKIAFLNEILKEEVYVGKPPGFVRKQYPDHVYALDKSLYGLKQAPRAWYDVLLQFLIKSGFQKGSIDTTLFIKTKDKQTMEINANMVFMAQIEKVLLDSEDSLSSADDNISEVSYYLFESKSESEYKTLEYYDNTTPYGLFVNDNDDQEIFHDCENFLENLIESQIDHNELAVDHNDSESVDKLIRKFTKKIVKCLKRIEKANQQNKDFKNQNKDLQDKYDVLKNQATTFEMKNKELNEQLKVLSETNDDFLAQTNVLKDQLQVKHVVIDTHVECQEKYTKLEAE</sequence>
<evidence type="ECO:0000256" key="2">
    <source>
        <dbReference type="SAM" id="MobiDB-lite"/>
    </source>
</evidence>
<feature type="compositionally biased region" description="Low complexity" evidence="2">
    <location>
        <begin position="55"/>
        <end position="68"/>
    </location>
</feature>
<organism evidence="4">
    <name type="scientific">Tanacetum cinerariifolium</name>
    <name type="common">Dalmatian daisy</name>
    <name type="synonym">Chrysanthemum cinerariifolium</name>
    <dbReference type="NCBI Taxonomy" id="118510"/>
    <lineage>
        <taxon>Eukaryota</taxon>
        <taxon>Viridiplantae</taxon>
        <taxon>Streptophyta</taxon>
        <taxon>Embryophyta</taxon>
        <taxon>Tracheophyta</taxon>
        <taxon>Spermatophyta</taxon>
        <taxon>Magnoliopsida</taxon>
        <taxon>eudicotyledons</taxon>
        <taxon>Gunneridae</taxon>
        <taxon>Pentapetalae</taxon>
        <taxon>asterids</taxon>
        <taxon>campanulids</taxon>
        <taxon>Asterales</taxon>
        <taxon>Asteraceae</taxon>
        <taxon>Asteroideae</taxon>
        <taxon>Anthemideae</taxon>
        <taxon>Anthemidinae</taxon>
        <taxon>Tanacetum</taxon>
    </lineage>
</organism>
<dbReference type="AlphaFoldDB" id="A0A699JTH6"/>
<name>A0A699JTH6_TANCI</name>
<dbReference type="EMBL" id="BKCJ010439583">
    <property type="protein sequence ID" value="GFA52674.1"/>
    <property type="molecule type" value="Genomic_DNA"/>
</dbReference>
<reference evidence="4" key="1">
    <citation type="journal article" date="2019" name="Sci. Rep.">
        <title>Draft genome of Tanacetum cinerariifolium, the natural source of mosquito coil.</title>
        <authorList>
            <person name="Yamashiro T."/>
            <person name="Shiraishi A."/>
            <person name="Satake H."/>
            <person name="Nakayama K."/>
        </authorList>
    </citation>
    <scope>NUCLEOTIDE SEQUENCE</scope>
</reference>
<evidence type="ECO:0000259" key="3">
    <source>
        <dbReference type="Pfam" id="PF07727"/>
    </source>
</evidence>
<proteinExistence type="predicted"/>